<keyword evidence="4" id="KW-1185">Reference proteome</keyword>
<sequence>MPPSPRVGRRSLIRGLVAAGAATLLGPTPAAAQQRPILTRPIPSSGEALPVVGLGSWITFNVGNDKAARDSCAEVMRHFFNGGGRLIDSSPMYASSQEVIGYGLDKLGKPAALFSADKVWLPYGSRGRYQIEQSRRHWNVPRFDLMQVHNLLAWEDHLPTLFAMKSAGQLRYVGITTSEGRRHHEIEQIMRSQPIDFVQVTYNVLDRQVEERILPLARDRGIGVIVNRPFREGALIKKALRHPLPNWAADIDCANWAQIILKFIVSHPAVTCAIPATTSVAHVRENMGAAYGRLPDEAMRRRMIVHVEAL</sequence>
<dbReference type="Gene3D" id="3.20.20.100">
    <property type="entry name" value="NADP-dependent oxidoreductase domain"/>
    <property type="match status" value="1"/>
</dbReference>
<evidence type="ECO:0000313" key="3">
    <source>
        <dbReference type="EMBL" id="TXL78111.1"/>
    </source>
</evidence>
<dbReference type="InterPro" id="IPR053135">
    <property type="entry name" value="AKR2_Oxidoreductase"/>
</dbReference>
<dbReference type="PANTHER" id="PTHR43312:SF1">
    <property type="entry name" value="NADP-DEPENDENT OXIDOREDUCTASE DOMAIN-CONTAINING PROTEIN"/>
    <property type="match status" value="1"/>
</dbReference>
<dbReference type="InterPro" id="IPR006311">
    <property type="entry name" value="TAT_signal"/>
</dbReference>
<comment type="caution">
    <text evidence="3">The sequence shown here is derived from an EMBL/GenBank/DDBJ whole genome shotgun (WGS) entry which is preliminary data.</text>
</comment>
<evidence type="ECO:0000313" key="4">
    <source>
        <dbReference type="Proteomes" id="UP000321638"/>
    </source>
</evidence>
<dbReference type="EMBL" id="VDUZ01000007">
    <property type="protein sequence ID" value="TXL78111.1"/>
    <property type="molecule type" value="Genomic_DNA"/>
</dbReference>
<feature type="signal peptide" evidence="1">
    <location>
        <begin position="1"/>
        <end position="32"/>
    </location>
</feature>
<dbReference type="AlphaFoldDB" id="A0A5C8PQU4"/>
<dbReference type="OrthoDB" id="9783572at2"/>
<dbReference type="Proteomes" id="UP000321638">
    <property type="component" value="Unassembled WGS sequence"/>
</dbReference>
<proteinExistence type="predicted"/>
<evidence type="ECO:0000256" key="1">
    <source>
        <dbReference type="SAM" id="SignalP"/>
    </source>
</evidence>
<protein>
    <submittedName>
        <fullName evidence="3">Aldo/keto reductase</fullName>
    </submittedName>
</protein>
<dbReference type="Pfam" id="PF00248">
    <property type="entry name" value="Aldo_ket_red"/>
    <property type="match status" value="1"/>
</dbReference>
<feature type="domain" description="NADP-dependent oxidoreductase" evidence="2">
    <location>
        <begin position="52"/>
        <end position="300"/>
    </location>
</feature>
<dbReference type="InterPro" id="IPR036812">
    <property type="entry name" value="NAD(P)_OxRdtase_dom_sf"/>
</dbReference>
<name>A0A5C8PQU4_9HYPH</name>
<reference evidence="3 4" key="1">
    <citation type="submission" date="2019-06" db="EMBL/GenBank/DDBJ databases">
        <title>New taxonomy in bacterial strain CC-CFT640, isolated from vineyard.</title>
        <authorList>
            <person name="Lin S.-Y."/>
            <person name="Tsai C.-F."/>
            <person name="Young C.-C."/>
        </authorList>
    </citation>
    <scope>NUCLEOTIDE SEQUENCE [LARGE SCALE GENOMIC DNA]</scope>
    <source>
        <strain evidence="3 4">CC-CFT640</strain>
    </source>
</reference>
<dbReference type="CDD" id="cd19095">
    <property type="entry name" value="AKR_PA4992-like"/>
    <property type="match status" value="1"/>
</dbReference>
<feature type="chain" id="PRO_5023005972" evidence="1">
    <location>
        <begin position="33"/>
        <end position="310"/>
    </location>
</feature>
<dbReference type="RefSeq" id="WP_147846379.1">
    <property type="nucleotide sequence ID" value="NZ_VDUZ01000007.1"/>
</dbReference>
<gene>
    <name evidence="3" type="ORF">FHP25_07865</name>
</gene>
<dbReference type="SUPFAM" id="SSF51430">
    <property type="entry name" value="NAD(P)-linked oxidoreductase"/>
    <property type="match status" value="1"/>
</dbReference>
<keyword evidence="1" id="KW-0732">Signal</keyword>
<organism evidence="3 4">
    <name type="scientific">Vineibacter terrae</name>
    <dbReference type="NCBI Taxonomy" id="2586908"/>
    <lineage>
        <taxon>Bacteria</taxon>
        <taxon>Pseudomonadati</taxon>
        <taxon>Pseudomonadota</taxon>
        <taxon>Alphaproteobacteria</taxon>
        <taxon>Hyphomicrobiales</taxon>
        <taxon>Vineibacter</taxon>
    </lineage>
</organism>
<dbReference type="InterPro" id="IPR023210">
    <property type="entry name" value="NADP_OxRdtase_dom"/>
</dbReference>
<dbReference type="PANTHER" id="PTHR43312">
    <property type="entry name" value="D-THREO-ALDOSE 1-DEHYDROGENASE"/>
    <property type="match status" value="1"/>
</dbReference>
<accession>A0A5C8PQU4</accession>
<evidence type="ECO:0000259" key="2">
    <source>
        <dbReference type="Pfam" id="PF00248"/>
    </source>
</evidence>
<dbReference type="PROSITE" id="PS51318">
    <property type="entry name" value="TAT"/>
    <property type="match status" value="1"/>
</dbReference>